<name>A0A087TW77_STEMI</name>
<organism evidence="1 2">
    <name type="scientific">Stegodyphus mimosarum</name>
    <name type="common">African social velvet spider</name>
    <dbReference type="NCBI Taxonomy" id="407821"/>
    <lineage>
        <taxon>Eukaryota</taxon>
        <taxon>Metazoa</taxon>
        <taxon>Ecdysozoa</taxon>
        <taxon>Arthropoda</taxon>
        <taxon>Chelicerata</taxon>
        <taxon>Arachnida</taxon>
        <taxon>Araneae</taxon>
        <taxon>Araneomorphae</taxon>
        <taxon>Entelegynae</taxon>
        <taxon>Eresoidea</taxon>
        <taxon>Eresidae</taxon>
        <taxon>Stegodyphus</taxon>
    </lineage>
</organism>
<sequence length="428" mass="45589">MMGRGTHVDMNQQVEEIQIEQAEESIDSNPTEMIQLVCAGCMRPFESENHFQAHICTGQATADSQGQAAVTSGQTVFGPDHQIILQTAGSGADNTIVTDQLVTQTFANSLNLTSHEFTEQLVRAVAQAAGSGGPGQVTVSIAPNGKLDEGGAVSVSIPEFDDSTGSAVLPEEAAAVFTQDENTNSMMSAHQLVEAVEQARLQIQANELCSAEQGSESILIQKDGEENTMVQEATECTNLLEHAKDETQQSSEQSVFAVDSDNQQVLVSVEEHLPVENQSNLDFQNEHSQPDATEEFVAHISLGRNKNDANSENIQSENETSLKPELELGQLEGEDSQNAQIVMMVSDDQDGEPQQVPIQIPGDQSYTSAAVLKIPTADGGHQMLIIPINSNESGNAVLTLPQGFTLGGEDSGDGNITLALDPGTMSLD</sequence>
<accession>A0A087TW77</accession>
<dbReference type="Proteomes" id="UP000054359">
    <property type="component" value="Unassembled WGS sequence"/>
</dbReference>
<gene>
    <name evidence="1" type="ORF">X975_25447</name>
</gene>
<keyword evidence="2" id="KW-1185">Reference proteome</keyword>
<reference evidence="1 2" key="1">
    <citation type="submission" date="2013-11" db="EMBL/GenBank/DDBJ databases">
        <title>Genome sequencing of Stegodyphus mimosarum.</title>
        <authorList>
            <person name="Bechsgaard J."/>
        </authorList>
    </citation>
    <scope>NUCLEOTIDE SEQUENCE [LARGE SCALE GENOMIC DNA]</scope>
</reference>
<dbReference type="OrthoDB" id="6428676at2759"/>
<evidence type="ECO:0000313" key="1">
    <source>
        <dbReference type="EMBL" id="KFM69366.1"/>
    </source>
</evidence>
<protein>
    <submittedName>
        <fullName evidence="1">Uncharacterized protein</fullName>
    </submittedName>
</protein>
<dbReference type="AlphaFoldDB" id="A0A087TW77"/>
<dbReference type="EMBL" id="KK117023">
    <property type="protein sequence ID" value="KFM69366.1"/>
    <property type="molecule type" value="Genomic_DNA"/>
</dbReference>
<proteinExistence type="predicted"/>
<evidence type="ECO:0000313" key="2">
    <source>
        <dbReference type="Proteomes" id="UP000054359"/>
    </source>
</evidence>
<feature type="non-terminal residue" evidence="1">
    <location>
        <position position="428"/>
    </location>
</feature>